<comment type="caution">
    <text evidence="1">The sequence shown here is derived from an EMBL/GenBank/DDBJ whole genome shotgun (WGS) entry which is preliminary data.</text>
</comment>
<evidence type="ECO:0000313" key="2">
    <source>
        <dbReference type="Proteomes" id="UP001596036"/>
    </source>
</evidence>
<reference evidence="2" key="1">
    <citation type="journal article" date="2019" name="Int. J. Syst. Evol. Microbiol.">
        <title>The Global Catalogue of Microorganisms (GCM) 10K type strain sequencing project: providing services to taxonomists for standard genome sequencing and annotation.</title>
        <authorList>
            <consortium name="The Broad Institute Genomics Platform"/>
            <consortium name="The Broad Institute Genome Sequencing Center for Infectious Disease"/>
            <person name="Wu L."/>
            <person name="Ma J."/>
        </authorList>
    </citation>
    <scope>NUCLEOTIDE SEQUENCE [LARGE SCALE GENOMIC DNA]</scope>
    <source>
        <strain evidence="2">KACC 11407</strain>
    </source>
</reference>
<proteinExistence type="predicted"/>
<evidence type="ECO:0000313" key="1">
    <source>
        <dbReference type="EMBL" id="MFC5570950.1"/>
    </source>
</evidence>
<sequence length="115" mass="12647">MAEKVKTAPLDPRLADRLLDLLSTDDDYRARFQADPRAALHEIGHESPTPAQMTACGSLPVALPEALVDCKVERLAPKESIAAAREEIRAMLLSGLDQTTPKLDAGNPLRRHLRR</sequence>
<dbReference type="InterPro" id="IPR036648">
    <property type="entry name" value="CN_Hdrase_a/SCN_Hdrase_g_sf"/>
</dbReference>
<dbReference type="EMBL" id="JBHSNM010000004">
    <property type="protein sequence ID" value="MFC5570950.1"/>
    <property type="molecule type" value="Genomic_DNA"/>
</dbReference>
<dbReference type="RefSeq" id="WP_386755472.1">
    <property type="nucleotide sequence ID" value="NZ_JBHSNM010000004.1"/>
</dbReference>
<dbReference type="SUPFAM" id="SSF56209">
    <property type="entry name" value="Nitrile hydratase alpha chain"/>
    <property type="match status" value="1"/>
</dbReference>
<protein>
    <submittedName>
        <fullName evidence="1">NHLP-related RiPP peptide</fullName>
    </submittedName>
</protein>
<organism evidence="1 2">
    <name type="scientific">Lysobacter yangpyeongensis</name>
    <dbReference type="NCBI Taxonomy" id="346182"/>
    <lineage>
        <taxon>Bacteria</taxon>
        <taxon>Pseudomonadati</taxon>
        <taxon>Pseudomonadota</taxon>
        <taxon>Gammaproteobacteria</taxon>
        <taxon>Lysobacterales</taxon>
        <taxon>Lysobacteraceae</taxon>
        <taxon>Lysobacter</taxon>
    </lineage>
</organism>
<accession>A0ABW0SQR2</accession>
<dbReference type="NCBIfam" id="TIGR04509">
    <property type="entry name" value="mod_pep_NH_fam"/>
    <property type="match status" value="1"/>
</dbReference>
<dbReference type="Proteomes" id="UP001596036">
    <property type="component" value="Unassembled WGS sequence"/>
</dbReference>
<dbReference type="InterPro" id="IPR030976">
    <property type="entry name" value="Mod_pep_NH_fam"/>
</dbReference>
<keyword evidence="2" id="KW-1185">Reference proteome</keyword>
<name>A0ABW0SQR2_9GAMM</name>
<gene>
    <name evidence="1" type="ORF">ACFPN1_12845</name>
</gene>